<sequence length="119" mass="13383">MHYKLLTASTAKAVILLLITIFLLYSLLERDECSGGCDYEDDEMGPFETLYRPGWKGYGRQDNHIHFAEINQAVVDIKGGPQSLPPPPKRSINFDGERVILDRQADLVQICPVLGPRIL</sequence>
<proteinExistence type="predicted"/>
<dbReference type="EMBL" id="JAESVG020000001">
    <property type="protein sequence ID" value="KAG8631038.1"/>
    <property type="molecule type" value="Genomic_DNA"/>
</dbReference>
<accession>A0A8K0LAF2</accession>
<dbReference type="OrthoDB" id="10334277at2759"/>
<protein>
    <submittedName>
        <fullName evidence="1">Uncharacterized protein</fullName>
    </submittedName>
</protein>
<comment type="caution">
    <text evidence="1">The sequence shown here is derived from an EMBL/GenBank/DDBJ whole genome shotgun (WGS) entry which is preliminary data.</text>
</comment>
<dbReference type="AlphaFoldDB" id="A0A8K0LAF2"/>
<dbReference type="Proteomes" id="UP000809789">
    <property type="component" value="Unassembled WGS sequence"/>
</dbReference>
<evidence type="ECO:0000313" key="1">
    <source>
        <dbReference type="EMBL" id="KAG8631038.1"/>
    </source>
</evidence>
<gene>
    <name evidence="1" type="ORF">KVT40_000178</name>
</gene>
<keyword evidence="2" id="KW-1185">Reference proteome</keyword>
<organism evidence="1 2">
    <name type="scientific">Elsinoe batatas</name>
    <dbReference type="NCBI Taxonomy" id="2601811"/>
    <lineage>
        <taxon>Eukaryota</taxon>
        <taxon>Fungi</taxon>
        <taxon>Dikarya</taxon>
        <taxon>Ascomycota</taxon>
        <taxon>Pezizomycotina</taxon>
        <taxon>Dothideomycetes</taxon>
        <taxon>Dothideomycetidae</taxon>
        <taxon>Myriangiales</taxon>
        <taxon>Elsinoaceae</taxon>
        <taxon>Elsinoe</taxon>
    </lineage>
</organism>
<evidence type="ECO:0000313" key="2">
    <source>
        <dbReference type="Proteomes" id="UP000809789"/>
    </source>
</evidence>
<reference evidence="1" key="1">
    <citation type="submission" date="2021-07" db="EMBL/GenBank/DDBJ databases">
        <title>Elsinoe batatas strain:CRI-CJ2 Genome sequencing and assembly.</title>
        <authorList>
            <person name="Huang L."/>
        </authorList>
    </citation>
    <scope>NUCLEOTIDE SEQUENCE</scope>
    <source>
        <strain evidence="1">CRI-CJ2</strain>
    </source>
</reference>
<name>A0A8K0LAF2_9PEZI</name>